<comment type="cofactor">
    <cofactor evidence="2">
        <name>Ca(2+)</name>
        <dbReference type="ChEBI" id="CHEBI:29108"/>
    </cofactor>
</comment>
<dbReference type="InterPro" id="IPR025659">
    <property type="entry name" value="Tubby-like_C"/>
</dbReference>
<feature type="region of interest" description="Disordered" evidence="3">
    <location>
        <begin position="1"/>
        <end position="21"/>
    </location>
</feature>
<keyword evidence="2" id="KW-0449">Lipoprotein</keyword>
<keyword evidence="2" id="KW-0564">Palmitate</keyword>
<sequence>MSYGQDVISDQPGQKDKREWMPRPIINSCPPGLEYLSQIDQVVVKQVVELFEAFTDIDTKNRYVLTNSLGQQMYYAYEESSLCMRLCCSQYRSFIIHIVDNAGQEVIRVHRPFQLCAGCSVCIKGDNCCAYRIAVESPPGTPVGYFHQSFSWWKPRFILQDATHTDIFKMDGPCCPCQCCCGCTGDLNFRFQGMDGEYIGTVAKIWSGLVKEMFTKADTFSLTFPKDLDVKLKATMIGAMFLIDFMFFEYEDHSNDS</sequence>
<dbReference type="GO" id="GO:0017128">
    <property type="term" value="F:phospholipid scramblase activity"/>
    <property type="evidence" value="ECO:0007669"/>
    <property type="project" value="InterPro"/>
</dbReference>
<dbReference type="SUPFAM" id="SSF54518">
    <property type="entry name" value="Tubby C-terminal domain-like"/>
    <property type="match status" value="1"/>
</dbReference>
<evidence type="ECO:0000256" key="3">
    <source>
        <dbReference type="SAM" id="MobiDB-lite"/>
    </source>
</evidence>
<keyword evidence="5" id="KW-1185">Reference proteome</keyword>
<dbReference type="Pfam" id="PF03803">
    <property type="entry name" value="Scramblase"/>
    <property type="match status" value="1"/>
</dbReference>
<organism evidence="4 5">
    <name type="scientific">Holothuria leucospilota</name>
    <name type="common">Black long sea cucumber</name>
    <name type="synonym">Mertensiothuria leucospilota</name>
    <dbReference type="NCBI Taxonomy" id="206669"/>
    <lineage>
        <taxon>Eukaryota</taxon>
        <taxon>Metazoa</taxon>
        <taxon>Echinodermata</taxon>
        <taxon>Eleutherozoa</taxon>
        <taxon>Echinozoa</taxon>
        <taxon>Holothuroidea</taxon>
        <taxon>Aspidochirotacea</taxon>
        <taxon>Aspidochirotida</taxon>
        <taxon>Holothuriidae</taxon>
        <taxon>Holothuria</taxon>
    </lineage>
</organism>
<dbReference type="OrthoDB" id="191150at2759"/>
<keyword evidence="2" id="KW-0106">Calcium</keyword>
<evidence type="ECO:0000256" key="1">
    <source>
        <dbReference type="ARBA" id="ARBA00005350"/>
    </source>
</evidence>
<gene>
    <name evidence="4" type="ORF">HOLleu_38426</name>
</gene>
<dbReference type="GO" id="GO:0005886">
    <property type="term" value="C:plasma membrane"/>
    <property type="evidence" value="ECO:0007669"/>
    <property type="project" value="TreeGrafter"/>
</dbReference>
<protein>
    <recommendedName>
        <fullName evidence="2">Phospholipid scramblase</fullName>
    </recommendedName>
</protein>
<comment type="function">
    <text evidence="2">May mediate accelerated ATP-independent bidirectional transbilayer migration of phospholipids upon binding calcium ions that results in a loss of phospholipid asymmetry in the plasma membrane.</text>
</comment>
<proteinExistence type="inferred from homology"/>
<dbReference type="InterPro" id="IPR005552">
    <property type="entry name" value="Scramblase"/>
</dbReference>
<reference evidence="4" key="1">
    <citation type="submission" date="2021-10" db="EMBL/GenBank/DDBJ databases">
        <title>Tropical sea cucumber genome reveals ecological adaptation and Cuvierian tubules defense mechanism.</title>
        <authorList>
            <person name="Chen T."/>
        </authorList>
    </citation>
    <scope>NUCLEOTIDE SEQUENCE</scope>
    <source>
        <strain evidence="4">Nanhai2018</strain>
        <tissue evidence="4">Muscle</tissue>
    </source>
</reference>
<dbReference type="PANTHER" id="PTHR23248">
    <property type="entry name" value="PHOSPHOLIPID SCRAMBLASE-RELATED"/>
    <property type="match status" value="1"/>
</dbReference>
<name>A0A9Q1BDJ7_HOLLE</name>
<dbReference type="AlphaFoldDB" id="A0A9Q1BDJ7"/>
<evidence type="ECO:0000313" key="4">
    <source>
        <dbReference type="EMBL" id="KAJ8021274.1"/>
    </source>
</evidence>
<dbReference type="Proteomes" id="UP001152320">
    <property type="component" value="Chromosome 21"/>
</dbReference>
<comment type="similarity">
    <text evidence="1 2">Belongs to the phospholipid scramblase family.</text>
</comment>
<accession>A0A9Q1BDJ7</accession>
<evidence type="ECO:0000313" key="5">
    <source>
        <dbReference type="Proteomes" id="UP001152320"/>
    </source>
</evidence>
<evidence type="ECO:0000256" key="2">
    <source>
        <dbReference type="RuleBase" id="RU363116"/>
    </source>
</evidence>
<dbReference type="EMBL" id="JAIZAY010000021">
    <property type="protein sequence ID" value="KAJ8021274.1"/>
    <property type="molecule type" value="Genomic_DNA"/>
</dbReference>
<comment type="caution">
    <text evidence="4">The sequence shown here is derived from an EMBL/GenBank/DDBJ whole genome shotgun (WGS) entry which is preliminary data.</text>
</comment>
<dbReference type="PANTHER" id="PTHR23248:SF63">
    <property type="entry name" value="PHOSPHOLIPID SCRAMBLASE"/>
    <property type="match status" value="1"/>
</dbReference>